<dbReference type="GO" id="GO:0003677">
    <property type="term" value="F:DNA binding"/>
    <property type="evidence" value="ECO:0007669"/>
    <property type="project" value="UniProtKB-KW"/>
</dbReference>
<evidence type="ECO:0000256" key="12">
    <source>
        <dbReference type="ARBA" id="ARBA00023125"/>
    </source>
</evidence>
<evidence type="ECO:0000256" key="5">
    <source>
        <dbReference type="ARBA" id="ARBA00022741"/>
    </source>
</evidence>
<dbReference type="PANTHER" id="PTHR43152:SF3">
    <property type="entry name" value="UVRABC SYSTEM PROTEIN A"/>
    <property type="match status" value="1"/>
</dbReference>
<keyword evidence="5" id="KW-0547">Nucleotide-binding</keyword>
<keyword evidence="13" id="KW-0234">DNA repair</keyword>
<dbReference type="PROSITE" id="PS50893">
    <property type="entry name" value="ABC_TRANSPORTER_2"/>
    <property type="match status" value="1"/>
</dbReference>
<sequence>IEEIESRLGFLSRVGLEYLTLDRSAGSLSGGEGQRIRLATQIGSGLMGVLYVCDEPSVGLHPHDGDRLIATLKSLRDVGNTVLIVEHDEAVMRAADHIVDLGPGAGEHGGHVVAEGDIEAIMLTEGSITGEYLSGRKEIATPKERRKTGKPAIKVLGARANNLKNVNVEIPLGVFVCVTGVSGSGKSTLVNEIVLKRLAQHFYRAKDRPGPHDDVFGLPLVDKVINIDQSAIGRTPRSNPATYTGVFTPIRDLFASMPEARARGYTPGRFSFNVRGGRCEACSGAGYTQIEMQFLPDVTVPCEVCEGARYNREALEILFKGASISAVLNMTVTEAHTLFENIPTIANKLRTLIDVGLGYIHLGQPATTLSGGEAQRIKLASELSKRSTGQTLYILDEPTTGLSFDDADKLLTVLHRLVDNGNTVLLIEHHLDLIKNADWIIDLGPHAGDDGGELVAVGTPEFIASVDGSFTGMYLRDISGIVPDETAEGSDVSESGDNGVQNAGLKNGRAEIKIADILDGHQDLGVASKPSRNGARTRGRRRRRRPAGRRS</sequence>
<keyword evidence="11" id="KW-0267">Excision nuclease</keyword>
<evidence type="ECO:0000259" key="15">
    <source>
        <dbReference type="PROSITE" id="PS50893"/>
    </source>
</evidence>
<dbReference type="InterPro" id="IPR017871">
    <property type="entry name" value="ABC_transporter-like_CS"/>
</dbReference>
<evidence type="ECO:0000256" key="14">
    <source>
        <dbReference type="SAM" id="MobiDB-lite"/>
    </source>
</evidence>
<dbReference type="GO" id="GO:0005524">
    <property type="term" value="F:ATP binding"/>
    <property type="evidence" value="ECO:0007669"/>
    <property type="project" value="UniProtKB-KW"/>
</dbReference>
<dbReference type="InterPro" id="IPR004602">
    <property type="entry name" value="UvrA"/>
</dbReference>
<keyword evidence="2" id="KW-0963">Cytoplasm</keyword>
<dbReference type="Gene3D" id="1.20.1580.10">
    <property type="entry name" value="ABC transporter ATPase like domain"/>
    <property type="match status" value="2"/>
</dbReference>
<dbReference type="EMBL" id="CASHTH010000353">
    <property type="protein sequence ID" value="CAI7998844.1"/>
    <property type="molecule type" value="Genomic_DNA"/>
</dbReference>
<keyword evidence="12" id="KW-0238">DNA-binding</keyword>
<keyword evidence="6" id="KW-0227">DNA damage</keyword>
<evidence type="ECO:0000256" key="7">
    <source>
        <dbReference type="ARBA" id="ARBA00022769"/>
    </source>
</evidence>
<dbReference type="GO" id="GO:0004518">
    <property type="term" value="F:nuclease activity"/>
    <property type="evidence" value="ECO:0007669"/>
    <property type="project" value="UniProtKB-KW"/>
</dbReference>
<dbReference type="Proteomes" id="UP001174909">
    <property type="component" value="Unassembled WGS sequence"/>
</dbReference>
<gene>
    <name evidence="16" type="ORF">GBAR_LOCUS2543</name>
</gene>
<organism evidence="16 17">
    <name type="scientific">Geodia barretti</name>
    <name type="common">Barrett's horny sponge</name>
    <dbReference type="NCBI Taxonomy" id="519541"/>
    <lineage>
        <taxon>Eukaryota</taxon>
        <taxon>Metazoa</taxon>
        <taxon>Porifera</taxon>
        <taxon>Demospongiae</taxon>
        <taxon>Heteroscleromorpha</taxon>
        <taxon>Tetractinellida</taxon>
        <taxon>Astrophorina</taxon>
        <taxon>Geodiidae</taxon>
        <taxon>Geodia</taxon>
    </lineage>
</organism>
<evidence type="ECO:0000256" key="4">
    <source>
        <dbReference type="ARBA" id="ARBA00022737"/>
    </source>
</evidence>
<dbReference type="GO" id="GO:0008270">
    <property type="term" value="F:zinc ion binding"/>
    <property type="evidence" value="ECO:0007669"/>
    <property type="project" value="UniProtKB-KW"/>
</dbReference>
<evidence type="ECO:0000256" key="9">
    <source>
        <dbReference type="ARBA" id="ARBA00022833"/>
    </source>
</evidence>
<evidence type="ECO:0000256" key="11">
    <source>
        <dbReference type="ARBA" id="ARBA00022881"/>
    </source>
</evidence>
<evidence type="ECO:0000256" key="3">
    <source>
        <dbReference type="ARBA" id="ARBA00022723"/>
    </source>
</evidence>
<feature type="domain" description="ABC transporter" evidence="15">
    <location>
        <begin position="147"/>
        <end position="470"/>
    </location>
</feature>
<evidence type="ECO:0000256" key="13">
    <source>
        <dbReference type="ARBA" id="ARBA00023204"/>
    </source>
</evidence>
<evidence type="ECO:0000256" key="2">
    <source>
        <dbReference type="ARBA" id="ARBA00022490"/>
    </source>
</evidence>
<evidence type="ECO:0000313" key="17">
    <source>
        <dbReference type="Proteomes" id="UP001174909"/>
    </source>
</evidence>
<evidence type="ECO:0000256" key="10">
    <source>
        <dbReference type="ARBA" id="ARBA00022840"/>
    </source>
</evidence>
<protein>
    <submittedName>
        <fullName evidence="16">UvrABC system protein A</fullName>
    </submittedName>
</protein>
<evidence type="ECO:0000313" key="16">
    <source>
        <dbReference type="EMBL" id="CAI7998844.1"/>
    </source>
</evidence>
<keyword evidence="9" id="KW-0862">Zinc</keyword>
<dbReference type="GO" id="GO:0016887">
    <property type="term" value="F:ATP hydrolysis activity"/>
    <property type="evidence" value="ECO:0007669"/>
    <property type="project" value="InterPro"/>
</dbReference>
<evidence type="ECO:0000256" key="1">
    <source>
        <dbReference type="ARBA" id="ARBA00004496"/>
    </source>
</evidence>
<evidence type="ECO:0000256" key="6">
    <source>
        <dbReference type="ARBA" id="ARBA00022763"/>
    </source>
</evidence>
<dbReference type="FunFam" id="1.20.1580.10:FF:000002">
    <property type="entry name" value="UvrABC system protein A"/>
    <property type="match status" value="1"/>
</dbReference>
<dbReference type="Gene3D" id="3.40.50.300">
    <property type="entry name" value="P-loop containing nucleotide triphosphate hydrolases"/>
    <property type="match status" value="2"/>
</dbReference>
<feature type="region of interest" description="Disordered" evidence="14">
    <location>
        <begin position="485"/>
        <end position="504"/>
    </location>
</feature>
<keyword evidence="8" id="KW-0863">Zinc-finger</keyword>
<reference evidence="16" key="1">
    <citation type="submission" date="2023-03" db="EMBL/GenBank/DDBJ databases">
        <authorList>
            <person name="Steffen K."/>
            <person name="Cardenas P."/>
        </authorList>
    </citation>
    <scope>NUCLEOTIDE SEQUENCE</scope>
</reference>
<name>A0AA35W6Z7_GEOBA</name>
<dbReference type="CDD" id="cd03271">
    <property type="entry name" value="ABC_UvrA_II"/>
    <property type="match status" value="1"/>
</dbReference>
<keyword evidence="7" id="KW-0228">DNA excision</keyword>
<dbReference type="AlphaFoldDB" id="A0AA35W6Z7"/>
<feature type="region of interest" description="Disordered" evidence="14">
    <location>
        <begin position="523"/>
        <end position="551"/>
    </location>
</feature>
<keyword evidence="10" id="KW-0067">ATP-binding</keyword>
<proteinExistence type="predicted"/>
<feature type="non-terminal residue" evidence="16">
    <location>
        <position position="1"/>
    </location>
</feature>
<feature type="compositionally biased region" description="Basic residues" evidence="14">
    <location>
        <begin position="535"/>
        <end position="551"/>
    </location>
</feature>
<accession>A0AA35W6Z7</accession>
<keyword evidence="3" id="KW-0479">Metal-binding</keyword>
<dbReference type="GO" id="GO:0005737">
    <property type="term" value="C:cytoplasm"/>
    <property type="evidence" value="ECO:0007669"/>
    <property type="project" value="UniProtKB-SubCell"/>
</dbReference>
<dbReference type="PROSITE" id="PS00211">
    <property type="entry name" value="ABC_TRANSPORTER_1"/>
    <property type="match status" value="1"/>
</dbReference>
<keyword evidence="4" id="KW-0677">Repeat</keyword>
<dbReference type="NCBIfam" id="TIGR00630">
    <property type="entry name" value="uvra"/>
    <property type="match status" value="1"/>
</dbReference>
<evidence type="ECO:0000256" key="8">
    <source>
        <dbReference type="ARBA" id="ARBA00022771"/>
    </source>
</evidence>
<dbReference type="InterPro" id="IPR003439">
    <property type="entry name" value="ABC_transporter-like_ATP-bd"/>
</dbReference>
<keyword evidence="17" id="KW-1185">Reference proteome</keyword>
<dbReference type="PANTHER" id="PTHR43152">
    <property type="entry name" value="UVRABC SYSTEM PROTEIN A"/>
    <property type="match status" value="1"/>
</dbReference>
<dbReference type="InterPro" id="IPR027417">
    <property type="entry name" value="P-loop_NTPase"/>
</dbReference>
<dbReference type="GO" id="GO:0009380">
    <property type="term" value="C:excinuclease repair complex"/>
    <property type="evidence" value="ECO:0007669"/>
    <property type="project" value="InterPro"/>
</dbReference>
<comment type="caution">
    <text evidence="16">The sequence shown here is derived from an EMBL/GenBank/DDBJ whole genome shotgun (WGS) entry which is preliminary data.</text>
</comment>
<feature type="compositionally biased region" description="Polar residues" evidence="14">
    <location>
        <begin position="492"/>
        <end position="501"/>
    </location>
</feature>
<comment type="subcellular location">
    <subcellularLocation>
        <location evidence="1">Cytoplasm</location>
    </subcellularLocation>
</comment>
<dbReference type="GO" id="GO:0006289">
    <property type="term" value="P:nucleotide-excision repair"/>
    <property type="evidence" value="ECO:0007669"/>
    <property type="project" value="InterPro"/>
</dbReference>
<dbReference type="SUPFAM" id="SSF52540">
    <property type="entry name" value="P-loop containing nucleoside triphosphate hydrolases"/>
    <property type="match status" value="2"/>
</dbReference>